<keyword evidence="2" id="KW-1133">Transmembrane helix</keyword>
<organism evidence="3">
    <name type="scientific">Menopon gallinae</name>
    <name type="common">poultry shaft louse</name>
    <dbReference type="NCBI Taxonomy" id="328185"/>
    <lineage>
        <taxon>Eukaryota</taxon>
        <taxon>Metazoa</taxon>
        <taxon>Ecdysozoa</taxon>
        <taxon>Arthropoda</taxon>
        <taxon>Hexapoda</taxon>
        <taxon>Insecta</taxon>
        <taxon>Pterygota</taxon>
        <taxon>Neoptera</taxon>
        <taxon>Paraneoptera</taxon>
        <taxon>Psocodea</taxon>
        <taxon>Troctomorpha</taxon>
        <taxon>Phthiraptera</taxon>
        <taxon>Amblycera</taxon>
        <taxon>Menoponidae</taxon>
        <taxon>Menopon</taxon>
    </lineage>
</organism>
<protein>
    <submittedName>
        <fullName evidence="3">Uncharacterized protein</fullName>
    </submittedName>
</protein>
<comment type="caution">
    <text evidence="3">The sequence shown here is derived from an EMBL/GenBank/DDBJ whole genome shotgun (WGS) entry which is preliminary data.</text>
</comment>
<accession>A0AAW2HD49</accession>
<evidence type="ECO:0000256" key="1">
    <source>
        <dbReference type="SAM" id="MobiDB-lite"/>
    </source>
</evidence>
<evidence type="ECO:0000313" key="3">
    <source>
        <dbReference type="EMBL" id="KAL0267679.1"/>
    </source>
</evidence>
<keyword evidence="2" id="KW-0812">Transmembrane</keyword>
<name>A0AAW2HD49_9NEOP</name>
<evidence type="ECO:0000256" key="2">
    <source>
        <dbReference type="SAM" id="Phobius"/>
    </source>
</evidence>
<dbReference type="EMBL" id="JARGDH010000005">
    <property type="protein sequence ID" value="KAL0267679.1"/>
    <property type="molecule type" value="Genomic_DNA"/>
</dbReference>
<keyword evidence="2" id="KW-0472">Membrane</keyword>
<feature type="region of interest" description="Disordered" evidence="1">
    <location>
        <begin position="73"/>
        <end position="95"/>
    </location>
</feature>
<proteinExistence type="predicted"/>
<feature type="transmembrane region" description="Helical" evidence="2">
    <location>
        <begin position="6"/>
        <end position="29"/>
    </location>
</feature>
<sequence length="95" mass="10701">MLPIAFKMLLFFAIKALVAGKIALLLVAINLIKNANFKSDEDEYIERVGQEHYGYGNGEEYGSWVNGKRSFDGTETPTVDDTHPYRAYAPTEKLK</sequence>
<gene>
    <name evidence="3" type="ORF">PYX00_009874</name>
</gene>
<reference evidence="3" key="1">
    <citation type="journal article" date="2024" name="Gigascience">
        <title>Chromosome-level genome of the poultry shaft louse Menopon gallinae provides insight into the host-switching and adaptive evolution of parasitic lice.</title>
        <authorList>
            <person name="Xu Y."/>
            <person name="Ma L."/>
            <person name="Liu S."/>
            <person name="Liang Y."/>
            <person name="Liu Q."/>
            <person name="He Z."/>
            <person name="Tian L."/>
            <person name="Duan Y."/>
            <person name="Cai W."/>
            <person name="Li H."/>
            <person name="Song F."/>
        </authorList>
    </citation>
    <scope>NUCLEOTIDE SEQUENCE</scope>
    <source>
        <strain evidence="3">Cailab_2023a</strain>
    </source>
</reference>
<dbReference type="AlphaFoldDB" id="A0AAW2HD49"/>